<feature type="region of interest" description="Disordered" evidence="1">
    <location>
        <begin position="1"/>
        <end position="65"/>
    </location>
</feature>
<evidence type="ECO:0000313" key="3">
    <source>
        <dbReference type="Proteomes" id="UP001458880"/>
    </source>
</evidence>
<sequence length="92" mass="10136">MYRTPPKTQSRHSFLPLPDSPADGHNNNNPSPPTPEASGNDNEEDTPTPRHSGSSAGDGTLTDDQILEQIRSLQQLLEQRRKDRVTSTEMGL</sequence>
<evidence type="ECO:0000256" key="1">
    <source>
        <dbReference type="SAM" id="MobiDB-lite"/>
    </source>
</evidence>
<protein>
    <submittedName>
        <fullName evidence="2">Uncharacterized protein</fullName>
    </submittedName>
</protein>
<organism evidence="2 3">
    <name type="scientific">Popillia japonica</name>
    <name type="common">Japanese beetle</name>
    <dbReference type="NCBI Taxonomy" id="7064"/>
    <lineage>
        <taxon>Eukaryota</taxon>
        <taxon>Metazoa</taxon>
        <taxon>Ecdysozoa</taxon>
        <taxon>Arthropoda</taxon>
        <taxon>Hexapoda</taxon>
        <taxon>Insecta</taxon>
        <taxon>Pterygota</taxon>
        <taxon>Neoptera</taxon>
        <taxon>Endopterygota</taxon>
        <taxon>Coleoptera</taxon>
        <taxon>Polyphaga</taxon>
        <taxon>Scarabaeiformia</taxon>
        <taxon>Scarabaeidae</taxon>
        <taxon>Rutelinae</taxon>
        <taxon>Popillia</taxon>
    </lineage>
</organism>
<name>A0AAW1JKF5_POPJA</name>
<dbReference type="AlphaFoldDB" id="A0AAW1JKF5"/>
<feature type="compositionally biased region" description="Polar residues" evidence="1">
    <location>
        <begin position="1"/>
        <end position="12"/>
    </location>
</feature>
<accession>A0AAW1JKF5</accession>
<keyword evidence="3" id="KW-1185">Reference proteome</keyword>
<reference evidence="2 3" key="1">
    <citation type="journal article" date="2024" name="BMC Genomics">
        <title>De novo assembly and annotation of Popillia japonica's genome with initial clues to its potential as an invasive pest.</title>
        <authorList>
            <person name="Cucini C."/>
            <person name="Boschi S."/>
            <person name="Funari R."/>
            <person name="Cardaioli E."/>
            <person name="Iannotti N."/>
            <person name="Marturano G."/>
            <person name="Paoli F."/>
            <person name="Bruttini M."/>
            <person name="Carapelli A."/>
            <person name="Frati F."/>
            <person name="Nardi F."/>
        </authorList>
    </citation>
    <scope>NUCLEOTIDE SEQUENCE [LARGE SCALE GENOMIC DNA]</scope>
    <source>
        <strain evidence="2">DMR45628</strain>
    </source>
</reference>
<gene>
    <name evidence="2" type="ORF">QE152_g29126</name>
</gene>
<evidence type="ECO:0000313" key="2">
    <source>
        <dbReference type="EMBL" id="KAK9703845.1"/>
    </source>
</evidence>
<comment type="caution">
    <text evidence="2">The sequence shown here is derived from an EMBL/GenBank/DDBJ whole genome shotgun (WGS) entry which is preliminary data.</text>
</comment>
<dbReference type="EMBL" id="JASPKY010000363">
    <property type="protein sequence ID" value="KAK9703845.1"/>
    <property type="molecule type" value="Genomic_DNA"/>
</dbReference>
<proteinExistence type="predicted"/>
<dbReference type="Proteomes" id="UP001458880">
    <property type="component" value="Unassembled WGS sequence"/>
</dbReference>